<dbReference type="EC" id="3.1.26.4" evidence="6 14"/>
<evidence type="ECO:0000256" key="2">
    <source>
        <dbReference type="ARBA" id="ARBA00001946"/>
    </source>
</evidence>
<evidence type="ECO:0000256" key="5">
    <source>
        <dbReference type="ARBA" id="ARBA00007383"/>
    </source>
</evidence>
<keyword evidence="11 14" id="KW-0255">Endonuclease</keyword>
<dbReference type="PANTHER" id="PTHR10954">
    <property type="entry name" value="RIBONUCLEASE H2 SUBUNIT A"/>
    <property type="match status" value="1"/>
</dbReference>
<keyword evidence="9 14" id="KW-0540">Nuclease</keyword>
<dbReference type="HAMAP" id="MF_00052_B">
    <property type="entry name" value="RNase_HII_B"/>
    <property type="match status" value="1"/>
</dbReference>
<keyword evidence="10 14" id="KW-0479">Metal-binding</keyword>
<dbReference type="GO" id="GO:0004523">
    <property type="term" value="F:RNA-DNA hybrid ribonuclease activity"/>
    <property type="evidence" value="ECO:0007669"/>
    <property type="project" value="UniProtKB-UniRule"/>
</dbReference>
<dbReference type="CDD" id="cd07182">
    <property type="entry name" value="RNase_HII_bacteria_HII_like"/>
    <property type="match status" value="1"/>
</dbReference>
<dbReference type="OrthoDB" id="9803420at2"/>
<accession>A0A2T0B8Z6</accession>
<comment type="cofactor">
    <cofactor evidence="14 15">
        <name>Mn(2+)</name>
        <dbReference type="ChEBI" id="CHEBI:29035"/>
    </cofactor>
    <cofactor evidence="14 15">
        <name>Mg(2+)</name>
        <dbReference type="ChEBI" id="CHEBI:18420"/>
    </cofactor>
    <text evidence="14 15">Manganese or magnesium. Binds 1 divalent metal ion per monomer in the absence of substrate. May bind a second metal ion after substrate binding.</text>
</comment>
<dbReference type="InterPro" id="IPR001352">
    <property type="entry name" value="RNase_HII/HIII"/>
</dbReference>
<evidence type="ECO:0000256" key="11">
    <source>
        <dbReference type="ARBA" id="ARBA00022759"/>
    </source>
</evidence>
<evidence type="ECO:0000256" key="7">
    <source>
        <dbReference type="ARBA" id="ARBA00019179"/>
    </source>
</evidence>
<evidence type="ECO:0000256" key="6">
    <source>
        <dbReference type="ARBA" id="ARBA00012180"/>
    </source>
</evidence>
<gene>
    <name evidence="14 18" type="primary">rnhB</name>
    <name evidence="18" type="ORF">CLLI_04350</name>
</gene>
<evidence type="ECO:0000256" key="14">
    <source>
        <dbReference type="HAMAP-Rule" id="MF_00052"/>
    </source>
</evidence>
<keyword evidence="19" id="KW-1185">Reference proteome</keyword>
<keyword evidence="8 14" id="KW-0963">Cytoplasm</keyword>
<evidence type="ECO:0000256" key="3">
    <source>
        <dbReference type="ARBA" id="ARBA00004065"/>
    </source>
</evidence>
<evidence type="ECO:0000256" key="16">
    <source>
        <dbReference type="RuleBase" id="RU003515"/>
    </source>
</evidence>
<keyword evidence="12 14" id="KW-0378">Hydrolase</keyword>
<dbReference type="Proteomes" id="UP000239706">
    <property type="component" value="Unassembled WGS sequence"/>
</dbReference>
<evidence type="ECO:0000313" key="18">
    <source>
        <dbReference type="EMBL" id="PRR80267.1"/>
    </source>
</evidence>
<comment type="cofactor">
    <cofactor evidence="2">
        <name>Mg(2+)</name>
        <dbReference type="ChEBI" id="CHEBI:18420"/>
    </cofactor>
</comment>
<name>A0A2T0B8Z6_9CLOT</name>
<comment type="catalytic activity">
    <reaction evidence="1 14 15 16">
        <text>Endonucleolytic cleavage to 5'-phosphomonoester.</text>
        <dbReference type="EC" id="3.1.26.4"/>
    </reaction>
</comment>
<evidence type="ECO:0000256" key="10">
    <source>
        <dbReference type="ARBA" id="ARBA00022723"/>
    </source>
</evidence>
<dbReference type="PROSITE" id="PS51975">
    <property type="entry name" value="RNASE_H_2"/>
    <property type="match status" value="1"/>
</dbReference>
<dbReference type="AlphaFoldDB" id="A0A2T0B8Z6"/>
<dbReference type="InterPro" id="IPR012337">
    <property type="entry name" value="RNaseH-like_sf"/>
</dbReference>
<evidence type="ECO:0000256" key="1">
    <source>
        <dbReference type="ARBA" id="ARBA00000077"/>
    </source>
</evidence>
<feature type="domain" description="RNase H type-2" evidence="17">
    <location>
        <begin position="89"/>
        <end position="276"/>
    </location>
</feature>
<reference evidence="18 19" key="1">
    <citation type="submission" date="2018-03" db="EMBL/GenBank/DDBJ databases">
        <title>Genome sequence of Clostridium liquoris DSM 100320.</title>
        <authorList>
            <person name="Poehlein A."/>
            <person name="Daniel R."/>
        </authorList>
    </citation>
    <scope>NUCLEOTIDE SEQUENCE [LARGE SCALE GENOMIC DNA]</scope>
    <source>
        <strain evidence="18 19">DSM 100320</strain>
    </source>
</reference>
<keyword evidence="13 14" id="KW-0464">Manganese</keyword>
<organism evidence="18 19">
    <name type="scientific">Clostridium liquoris</name>
    <dbReference type="NCBI Taxonomy" id="1289519"/>
    <lineage>
        <taxon>Bacteria</taxon>
        <taxon>Bacillati</taxon>
        <taxon>Bacillota</taxon>
        <taxon>Clostridia</taxon>
        <taxon>Eubacteriales</taxon>
        <taxon>Clostridiaceae</taxon>
        <taxon>Clostridium</taxon>
    </lineage>
</organism>
<dbReference type="SUPFAM" id="SSF53098">
    <property type="entry name" value="Ribonuclease H-like"/>
    <property type="match status" value="1"/>
</dbReference>
<comment type="caution">
    <text evidence="18">The sequence shown here is derived from an EMBL/GenBank/DDBJ whole genome shotgun (WGS) entry which is preliminary data.</text>
</comment>
<dbReference type="InterPro" id="IPR036397">
    <property type="entry name" value="RNaseH_sf"/>
</dbReference>
<dbReference type="NCBIfam" id="NF000595">
    <property type="entry name" value="PRK00015.1-3"/>
    <property type="match status" value="1"/>
</dbReference>
<dbReference type="Pfam" id="PF01351">
    <property type="entry name" value="RNase_HII"/>
    <property type="match status" value="1"/>
</dbReference>
<sequence>MSLEIFKDNTQLSDMKFSDIKDIILALEKEYSIENKDYLLNIGSILKKDKRKTVQNLSDRILRFIKKNEEEINRVMDMYNFDKSFGKYTYIAGVDEVGRGPLAGPIVAASVVLNLNYNSDKDLILGIKDSKKLSAKSREELSEIIKDRALYYNIAEIDNDLIDSRGIGWCNNEVLKMAAIDLAIKPEIVLSDGYAVKNIGLKNEFIIKGDNKSASIASASIIAKVYRDKKMKGYSKKYPYYGFEKNVGYGTPEHIDGLKKYGPCPLHRFSFLKNIL</sequence>
<dbReference type="PANTHER" id="PTHR10954:SF18">
    <property type="entry name" value="RIBONUCLEASE HII"/>
    <property type="match status" value="1"/>
</dbReference>
<dbReference type="NCBIfam" id="NF000594">
    <property type="entry name" value="PRK00015.1-1"/>
    <property type="match status" value="1"/>
</dbReference>
<dbReference type="InterPro" id="IPR024567">
    <property type="entry name" value="RNase_HII/HIII_dom"/>
</dbReference>
<evidence type="ECO:0000256" key="15">
    <source>
        <dbReference type="PROSITE-ProRule" id="PRU01319"/>
    </source>
</evidence>
<comment type="similarity">
    <text evidence="5 14 16">Belongs to the RNase HII family.</text>
</comment>
<feature type="binding site" evidence="14 15">
    <location>
        <position position="192"/>
    </location>
    <ligand>
        <name>a divalent metal cation</name>
        <dbReference type="ChEBI" id="CHEBI:60240"/>
    </ligand>
</feature>
<evidence type="ECO:0000256" key="4">
    <source>
        <dbReference type="ARBA" id="ARBA00004496"/>
    </source>
</evidence>
<dbReference type="RefSeq" id="WP_106062635.1">
    <property type="nucleotide sequence ID" value="NZ_PVXO01000008.1"/>
</dbReference>
<feature type="binding site" evidence="14 15">
    <location>
        <position position="96"/>
    </location>
    <ligand>
        <name>a divalent metal cation</name>
        <dbReference type="ChEBI" id="CHEBI:60240"/>
    </ligand>
</feature>
<comment type="subcellular location">
    <subcellularLocation>
        <location evidence="4 14">Cytoplasm</location>
    </subcellularLocation>
</comment>
<evidence type="ECO:0000313" key="19">
    <source>
        <dbReference type="Proteomes" id="UP000239706"/>
    </source>
</evidence>
<evidence type="ECO:0000256" key="13">
    <source>
        <dbReference type="ARBA" id="ARBA00023211"/>
    </source>
</evidence>
<feature type="binding site" evidence="14 15">
    <location>
        <position position="95"/>
    </location>
    <ligand>
        <name>a divalent metal cation</name>
        <dbReference type="ChEBI" id="CHEBI:60240"/>
    </ligand>
</feature>
<dbReference type="GO" id="GO:0005737">
    <property type="term" value="C:cytoplasm"/>
    <property type="evidence" value="ECO:0007669"/>
    <property type="project" value="UniProtKB-SubCell"/>
</dbReference>
<protein>
    <recommendedName>
        <fullName evidence="7 14">Ribonuclease HII</fullName>
        <shortName evidence="14">RNase HII</shortName>
        <ecNumber evidence="6 14">3.1.26.4</ecNumber>
    </recommendedName>
</protein>
<evidence type="ECO:0000256" key="8">
    <source>
        <dbReference type="ARBA" id="ARBA00022490"/>
    </source>
</evidence>
<dbReference type="InterPro" id="IPR022898">
    <property type="entry name" value="RNase_HII"/>
</dbReference>
<dbReference type="EMBL" id="PVXO01000008">
    <property type="protein sequence ID" value="PRR80267.1"/>
    <property type="molecule type" value="Genomic_DNA"/>
</dbReference>
<comment type="function">
    <text evidence="3 14 16">Endonuclease that specifically degrades the RNA of RNA-DNA hybrids.</text>
</comment>
<dbReference type="GO" id="GO:0032299">
    <property type="term" value="C:ribonuclease H2 complex"/>
    <property type="evidence" value="ECO:0007669"/>
    <property type="project" value="TreeGrafter"/>
</dbReference>
<proteinExistence type="inferred from homology"/>
<evidence type="ECO:0000256" key="12">
    <source>
        <dbReference type="ARBA" id="ARBA00022801"/>
    </source>
</evidence>
<dbReference type="GO" id="GO:0006298">
    <property type="term" value="P:mismatch repair"/>
    <property type="evidence" value="ECO:0007669"/>
    <property type="project" value="TreeGrafter"/>
</dbReference>
<dbReference type="GO" id="GO:0043137">
    <property type="term" value="P:DNA replication, removal of RNA primer"/>
    <property type="evidence" value="ECO:0007669"/>
    <property type="project" value="TreeGrafter"/>
</dbReference>
<evidence type="ECO:0000256" key="9">
    <source>
        <dbReference type="ARBA" id="ARBA00022722"/>
    </source>
</evidence>
<dbReference type="GO" id="GO:0030145">
    <property type="term" value="F:manganese ion binding"/>
    <property type="evidence" value="ECO:0007669"/>
    <property type="project" value="UniProtKB-UniRule"/>
</dbReference>
<dbReference type="Gene3D" id="3.30.420.10">
    <property type="entry name" value="Ribonuclease H-like superfamily/Ribonuclease H"/>
    <property type="match status" value="1"/>
</dbReference>
<evidence type="ECO:0000259" key="17">
    <source>
        <dbReference type="PROSITE" id="PS51975"/>
    </source>
</evidence>
<dbReference type="GO" id="GO:0003723">
    <property type="term" value="F:RNA binding"/>
    <property type="evidence" value="ECO:0007669"/>
    <property type="project" value="UniProtKB-UniRule"/>
</dbReference>